<name>G7KIG9_MEDTR</name>
<dbReference type="PaxDb" id="3880-AES76189"/>
<dbReference type="PANTHER" id="PTHR13471:SF0">
    <property type="entry name" value="NUCLEAR EXOSOME REGULATOR NRDE2"/>
    <property type="match status" value="1"/>
</dbReference>
<keyword evidence="6" id="KW-1185">Reference proteome</keyword>
<reference evidence="4 6" key="1">
    <citation type="journal article" date="2011" name="Nature">
        <title>The Medicago genome provides insight into the evolution of rhizobial symbioses.</title>
        <authorList>
            <person name="Young N.D."/>
            <person name="Debelle F."/>
            <person name="Oldroyd G.E."/>
            <person name="Geurts R."/>
            <person name="Cannon S.B."/>
            <person name="Udvardi M.K."/>
            <person name="Benedito V.A."/>
            <person name="Mayer K.F."/>
            <person name="Gouzy J."/>
            <person name="Schoof H."/>
            <person name="Van de Peer Y."/>
            <person name="Proost S."/>
            <person name="Cook D.R."/>
            <person name="Meyers B.C."/>
            <person name="Spannagl M."/>
            <person name="Cheung F."/>
            <person name="De Mita S."/>
            <person name="Krishnakumar V."/>
            <person name="Gundlach H."/>
            <person name="Zhou S."/>
            <person name="Mudge J."/>
            <person name="Bharti A.K."/>
            <person name="Murray J.D."/>
            <person name="Naoumkina M.A."/>
            <person name="Rosen B."/>
            <person name="Silverstein K.A."/>
            <person name="Tang H."/>
            <person name="Rombauts S."/>
            <person name="Zhao P.X."/>
            <person name="Zhou P."/>
            <person name="Barbe V."/>
            <person name="Bardou P."/>
            <person name="Bechner M."/>
            <person name="Bellec A."/>
            <person name="Berger A."/>
            <person name="Berges H."/>
            <person name="Bidwell S."/>
            <person name="Bisseling T."/>
            <person name="Choisne N."/>
            <person name="Couloux A."/>
            <person name="Denny R."/>
            <person name="Deshpande S."/>
            <person name="Dai X."/>
            <person name="Doyle J.J."/>
            <person name="Dudez A.M."/>
            <person name="Farmer A.D."/>
            <person name="Fouteau S."/>
            <person name="Franken C."/>
            <person name="Gibelin C."/>
            <person name="Gish J."/>
            <person name="Goldstein S."/>
            <person name="Gonzalez A.J."/>
            <person name="Green P.J."/>
            <person name="Hallab A."/>
            <person name="Hartog M."/>
            <person name="Hua A."/>
            <person name="Humphray S.J."/>
            <person name="Jeong D.H."/>
            <person name="Jing Y."/>
            <person name="Jocker A."/>
            <person name="Kenton S.M."/>
            <person name="Kim D.J."/>
            <person name="Klee K."/>
            <person name="Lai H."/>
            <person name="Lang C."/>
            <person name="Lin S."/>
            <person name="Macmil S.L."/>
            <person name="Magdelenat G."/>
            <person name="Matthews L."/>
            <person name="McCorrison J."/>
            <person name="Monaghan E.L."/>
            <person name="Mun J.H."/>
            <person name="Najar F.Z."/>
            <person name="Nicholson C."/>
            <person name="Noirot C."/>
            <person name="O'Bleness M."/>
            <person name="Paule C.R."/>
            <person name="Poulain J."/>
            <person name="Prion F."/>
            <person name="Qin B."/>
            <person name="Qu C."/>
            <person name="Retzel E.F."/>
            <person name="Riddle C."/>
            <person name="Sallet E."/>
            <person name="Samain S."/>
            <person name="Samson N."/>
            <person name="Sanders I."/>
            <person name="Saurat O."/>
            <person name="Scarpelli C."/>
            <person name="Schiex T."/>
            <person name="Segurens B."/>
            <person name="Severin A.J."/>
            <person name="Sherrier D.J."/>
            <person name="Shi R."/>
            <person name="Sims S."/>
            <person name="Singer S.R."/>
            <person name="Sinharoy S."/>
            <person name="Sterck L."/>
            <person name="Viollet A."/>
            <person name="Wang B.B."/>
            <person name="Wang K."/>
            <person name="Wang M."/>
            <person name="Wang X."/>
            <person name="Warfsmann J."/>
            <person name="Weissenbach J."/>
            <person name="White D.D."/>
            <person name="White J.D."/>
            <person name="Wiley G.B."/>
            <person name="Wincker P."/>
            <person name="Xing Y."/>
            <person name="Yang L."/>
            <person name="Yao Z."/>
            <person name="Ying F."/>
            <person name="Zhai J."/>
            <person name="Zhou L."/>
            <person name="Zuber A."/>
            <person name="Denarie J."/>
            <person name="Dixon R.A."/>
            <person name="May G.D."/>
            <person name="Schwartz D.C."/>
            <person name="Rogers J."/>
            <person name="Quetier F."/>
            <person name="Town C.D."/>
            <person name="Roe B.A."/>
        </authorList>
    </citation>
    <scope>NUCLEOTIDE SEQUENCE [LARGE SCALE GENOMIC DNA]</scope>
    <source>
        <strain evidence="4">A17</strain>
        <strain evidence="5 6">cv. Jemalong A17</strain>
    </source>
</reference>
<evidence type="ECO:0000313" key="6">
    <source>
        <dbReference type="Proteomes" id="UP000002051"/>
    </source>
</evidence>
<dbReference type="HOGENOM" id="CLU_2546089_0_0_1"/>
<evidence type="ECO:0000256" key="1">
    <source>
        <dbReference type="ARBA" id="ARBA00004123"/>
    </source>
</evidence>
<evidence type="ECO:0000313" key="4">
    <source>
        <dbReference type="EMBL" id="AES76189.1"/>
    </source>
</evidence>
<proteinExistence type="inferred from homology"/>
<organism evidence="4 6">
    <name type="scientific">Medicago truncatula</name>
    <name type="common">Barrel medic</name>
    <name type="synonym">Medicago tribuloides</name>
    <dbReference type="NCBI Taxonomy" id="3880"/>
    <lineage>
        <taxon>Eukaryota</taxon>
        <taxon>Viridiplantae</taxon>
        <taxon>Streptophyta</taxon>
        <taxon>Embryophyta</taxon>
        <taxon>Tracheophyta</taxon>
        <taxon>Spermatophyta</taxon>
        <taxon>Magnoliopsida</taxon>
        <taxon>eudicotyledons</taxon>
        <taxon>Gunneridae</taxon>
        <taxon>Pentapetalae</taxon>
        <taxon>rosids</taxon>
        <taxon>fabids</taxon>
        <taxon>Fabales</taxon>
        <taxon>Fabaceae</taxon>
        <taxon>Papilionoideae</taxon>
        <taxon>50 kb inversion clade</taxon>
        <taxon>NPAAA clade</taxon>
        <taxon>Hologalegina</taxon>
        <taxon>IRL clade</taxon>
        <taxon>Trifolieae</taxon>
        <taxon>Medicago</taxon>
    </lineage>
</organism>
<dbReference type="PANTHER" id="PTHR13471">
    <property type="entry name" value="TETRATRICOPEPTIDE-LIKE HELICAL"/>
    <property type="match status" value="1"/>
</dbReference>
<evidence type="ECO:0000256" key="2">
    <source>
        <dbReference type="ARBA" id="ARBA00009265"/>
    </source>
</evidence>
<comment type="subcellular location">
    <subcellularLocation>
        <location evidence="1">Nucleus</location>
    </subcellularLocation>
</comment>
<dbReference type="EMBL" id="CM001222">
    <property type="protein sequence ID" value="AES76189.1"/>
    <property type="molecule type" value="Genomic_DNA"/>
</dbReference>
<dbReference type="AlphaFoldDB" id="G7KIG9"/>
<reference evidence="4 6" key="2">
    <citation type="journal article" date="2014" name="BMC Genomics">
        <title>An improved genome release (version Mt4.0) for the model legume Medicago truncatula.</title>
        <authorList>
            <person name="Tang H."/>
            <person name="Krishnakumar V."/>
            <person name="Bidwell S."/>
            <person name="Rosen B."/>
            <person name="Chan A."/>
            <person name="Zhou S."/>
            <person name="Gentzbittel L."/>
            <person name="Childs K.L."/>
            <person name="Yandell M."/>
            <person name="Gundlach H."/>
            <person name="Mayer K.F."/>
            <person name="Schwartz D.C."/>
            <person name="Town C.D."/>
        </authorList>
    </citation>
    <scope>GENOME REANNOTATION</scope>
    <source>
        <strain evidence="5 6">cv. Jemalong A17</strain>
    </source>
</reference>
<dbReference type="GO" id="GO:0005634">
    <property type="term" value="C:nucleus"/>
    <property type="evidence" value="ECO:0007669"/>
    <property type="project" value="UniProtKB-SubCell"/>
</dbReference>
<gene>
    <name evidence="4" type="ordered locus">MTR_6g072640</name>
</gene>
<keyword evidence="3" id="KW-0539">Nucleus</keyword>
<dbReference type="InterPro" id="IPR013633">
    <property type="entry name" value="NRDE-2"/>
</dbReference>
<protein>
    <submittedName>
        <fullName evidence="4 5">Uncharacterized protein</fullName>
    </submittedName>
</protein>
<sequence length="83" mass="9823">MHWVLNIAHDPSASRCIFIRAIHACPWSKRLQWDKFVLTGKELSDLHKVTRDKELNMRTESPTFIRSICKSRDFYSQEINCSE</sequence>
<dbReference type="EnsemblPlants" id="AES76189">
    <property type="protein sequence ID" value="AES76189"/>
    <property type="gene ID" value="MTR_6g072640"/>
</dbReference>
<comment type="similarity">
    <text evidence="2">Belongs to the NRDE2 family.</text>
</comment>
<reference evidence="5" key="3">
    <citation type="submission" date="2015-04" db="UniProtKB">
        <authorList>
            <consortium name="EnsemblPlants"/>
        </authorList>
    </citation>
    <scope>IDENTIFICATION</scope>
    <source>
        <strain evidence="5">cv. Jemalong A17</strain>
    </source>
</reference>
<dbReference type="Proteomes" id="UP000002051">
    <property type="component" value="Chromosome 6"/>
</dbReference>
<evidence type="ECO:0000313" key="5">
    <source>
        <dbReference type="EnsemblPlants" id="AES76189"/>
    </source>
</evidence>
<evidence type="ECO:0000256" key="3">
    <source>
        <dbReference type="ARBA" id="ARBA00023242"/>
    </source>
</evidence>
<accession>G7KIG9</accession>
<dbReference type="STRING" id="3880.G7KIG9"/>